<evidence type="ECO:0000313" key="2">
    <source>
        <dbReference type="Proteomes" id="UP000594638"/>
    </source>
</evidence>
<comment type="caution">
    <text evidence="1">The sequence shown here is derived from an EMBL/GenBank/DDBJ whole genome shotgun (WGS) entry which is preliminary data.</text>
</comment>
<reference evidence="1 2" key="1">
    <citation type="submission" date="2019-12" db="EMBL/GenBank/DDBJ databases">
        <authorList>
            <person name="Alioto T."/>
            <person name="Alioto T."/>
            <person name="Gomez Garrido J."/>
        </authorList>
    </citation>
    <scope>NUCLEOTIDE SEQUENCE [LARGE SCALE GENOMIC DNA]</scope>
</reference>
<gene>
    <name evidence="1" type="ORF">OLEA9_A041411</name>
</gene>
<dbReference type="Gramene" id="OE9A041411T1">
    <property type="protein sequence ID" value="OE9A041411C1"/>
    <property type="gene ID" value="OE9A041411"/>
</dbReference>
<accession>A0A8S0PP45</accession>
<dbReference type="AlphaFoldDB" id="A0A8S0PP45"/>
<sequence>MLSKSCSHFTFIIVQYCFHERFLTTQSHLGSSKVLYYSQKKEKNKFIITQSCYIPHKFTINTFDIDLSSGQVLEYRNLLALLKSTSLLPRVSFGDSPGRVMYNSQYFHSYHLWAEDLP</sequence>
<name>A0A8S0PP45_OLEEU</name>
<protein>
    <submittedName>
        <fullName evidence="1">Uncharacterized protein</fullName>
    </submittedName>
</protein>
<organism evidence="1 2">
    <name type="scientific">Olea europaea subsp. europaea</name>
    <dbReference type="NCBI Taxonomy" id="158383"/>
    <lineage>
        <taxon>Eukaryota</taxon>
        <taxon>Viridiplantae</taxon>
        <taxon>Streptophyta</taxon>
        <taxon>Embryophyta</taxon>
        <taxon>Tracheophyta</taxon>
        <taxon>Spermatophyta</taxon>
        <taxon>Magnoliopsida</taxon>
        <taxon>eudicotyledons</taxon>
        <taxon>Gunneridae</taxon>
        <taxon>Pentapetalae</taxon>
        <taxon>asterids</taxon>
        <taxon>lamiids</taxon>
        <taxon>Lamiales</taxon>
        <taxon>Oleaceae</taxon>
        <taxon>Oleeae</taxon>
        <taxon>Olea</taxon>
    </lineage>
</organism>
<dbReference type="EMBL" id="CACTIH010000157">
    <property type="protein sequence ID" value="CAA2955647.1"/>
    <property type="molecule type" value="Genomic_DNA"/>
</dbReference>
<dbReference type="Proteomes" id="UP000594638">
    <property type="component" value="Unassembled WGS sequence"/>
</dbReference>
<keyword evidence="2" id="KW-1185">Reference proteome</keyword>
<proteinExistence type="predicted"/>
<evidence type="ECO:0000313" key="1">
    <source>
        <dbReference type="EMBL" id="CAA2955647.1"/>
    </source>
</evidence>